<dbReference type="RefSeq" id="WP_173038475.1">
    <property type="nucleotide sequence ID" value="NZ_AP022870.1"/>
</dbReference>
<comment type="similarity">
    <text evidence="1">Belongs to the YciI family.</text>
</comment>
<dbReference type="InterPro" id="IPR011008">
    <property type="entry name" value="Dimeric_a/b-barrel"/>
</dbReference>
<dbReference type="Pfam" id="PF03795">
    <property type="entry name" value="YCII"/>
    <property type="match status" value="1"/>
</dbReference>
<dbReference type="PANTHER" id="PTHR35174:SF3">
    <property type="entry name" value="BLL7171 PROTEIN"/>
    <property type="match status" value="1"/>
</dbReference>
<reference evidence="3 4" key="1">
    <citation type="submission" date="2020-03" db="EMBL/GenBank/DDBJ databases">
        <title>Whole genome shotgun sequence of Phytohabitans flavus NBRC 107702.</title>
        <authorList>
            <person name="Komaki H."/>
            <person name="Tamura T."/>
        </authorList>
    </citation>
    <scope>NUCLEOTIDE SEQUENCE [LARGE SCALE GENOMIC DNA]</scope>
    <source>
        <strain evidence="3 4">NBRC 107702</strain>
    </source>
</reference>
<sequence length="112" mass="12300">MRYMMLVTADESVELGEEAGNAVTEAAIKWVAEMDGRGVRVQGNRLRATSDATTVRVRDGEVLLLDGPFAETKEQIAGYDIIECADLDEAIEVASKHPVAKYGAIEVRPFWD</sequence>
<dbReference type="Proteomes" id="UP000502508">
    <property type="component" value="Chromosome"/>
</dbReference>
<protein>
    <submittedName>
        <fullName evidence="3">Transcription initiation protein</fullName>
    </submittedName>
</protein>
<dbReference type="Gene3D" id="3.30.70.1060">
    <property type="entry name" value="Dimeric alpha+beta barrel"/>
    <property type="match status" value="1"/>
</dbReference>
<accession>A0A6F8XY48</accession>
<reference evidence="3 4" key="2">
    <citation type="submission" date="2020-03" db="EMBL/GenBank/DDBJ databases">
        <authorList>
            <person name="Ichikawa N."/>
            <person name="Kimura A."/>
            <person name="Kitahashi Y."/>
            <person name="Uohara A."/>
        </authorList>
    </citation>
    <scope>NUCLEOTIDE SEQUENCE [LARGE SCALE GENOMIC DNA]</scope>
    <source>
        <strain evidence="3 4">NBRC 107702</strain>
    </source>
</reference>
<evidence type="ECO:0000259" key="2">
    <source>
        <dbReference type="Pfam" id="PF03795"/>
    </source>
</evidence>
<evidence type="ECO:0000313" key="3">
    <source>
        <dbReference type="EMBL" id="BCB78766.1"/>
    </source>
</evidence>
<dbReference type="InterPro" id="IPR005545">
    <property type="entry name" value="YCII"/>
</dbReference>
<gene>
    <name evidence="3" type="ORF">Pflav_051760</name>
</gene>
<dbReference type="SUPFAM" id="SSF54909">
    <property type="entry name" value="Dimeric alpha+beta barrel"/>
    <property type="match status" value="1"/>
</dbReference>
<name>A0A6F8XY48_9ACTN</name>
<organism evidence="3 4">
    <name type="scientific">Phytohabitans flavus</name>
    <dbReference type="NCBI Taxonomy" id="1076124"/>
    <lineage>
        <taxon>Bacteria</taxon>
        <taxon>Bacillati</taxon>
        <taxon>Actinomycetota</taxon>
        <taxon>Actinomycetes</taxon>
        <taxon>Micromonosporales</taxon>
        <taxon>Micromonosporaceae</taxon>
    </lineage>
</organism>
<dbReference type="AlphaFoldDB" id="A0A6F8XY48"/>
<feature type="domain" description="YCII-related" evidence="2">
    <location>
        <begin position="1"/>
        <end position="111"/>
    </location>
</feature>
<evidence type="ECO:0000256" key="1">
    <source>
        <dbReference type="ARBA" id="ARBA00007689"/>
    </source>
</evidence>
<proteinExistence type="inferred from homology"/>
<dbReference type="EMBL" id="AP022870">
    <property type="protein sequence ID" value="BCB78766.1"/>
    <property type="molecule type" value="Genomic_DNA"/>
</dbReference>
<keyword evidence="4" id="KW-1185">Reference proteome</keyword>
<dbReference type="PANTHER" id="PTHR35174">
    <property type="entry name" value="BLL7171 PROTEIN-RELATED"/>
    <property type="match status" value="1"/>
</dbReference>
<evidence type="ECO:0000313" key="4">
    <source>
        <dbReference type="Proteomes" id="UP000502508"/>
    </source>
</evidence>
<dbReference type="KEGG" id="pfla:Pflav_051760"/>